<dbReference type="Pfam" id="PF06605">
    <property type="entry name" value="Prophage_tail"/>
    <property type="match status" value="1"/>
</dbReference>
<protein>
    <submittedName>
        <fullName evidence="3">Phage tail protein</fullName>
    </submittedName>
</protein>
<evidence type="ECO:0000259" key="2">
    <source>
        <dbReference type="PROSITE" id="PS51688"/>
    </source>
</evidence>
<feature type="domain" description="Peptidase S74" evidence="2">
    <location>
        <begin position="1029"/>
        <end position="1121"/>
    </location>
</feature>
<dbReference type="Pfam" id="PF18994">
    <property type="entry name" value="Prophage_tailD1"/>
    <property type="match status" value="1"/>
</dbReference>
<gene>
    <name evidence="3" type="ORF">ACFQU8_13995</name>
</gene>
<dbReference type="InterPro" id="IPR044051">
    <property type="entry name" value="Prophage_tail_N"/>
</dbReference>
<dbReference type="EMBL" id="JBHTGR010000057">
    <property type="protein sequence ID" value="MFC7748299.1"/>
    <property type="molecule type" value="Genomic_DNA"/>
</dbReference>
<organism evidence="3 4">
    <name type="scientific">Lentibacillus kimchii</name>
    <dbReference type="NCBI Taxonomy" id="1542911"/>
    <lineage>
        <taxon>Bacteria</taxon>
        <taxon>Bacillati</taxon>
        <taxon>Bacillota</taxon>
        <taxon>Bacilli</taxon>
        <taxon>Bacillales</taxon>
        <taxon>Bacillaceae</taxon>
        <taxon>Lentibacillus</taxon>
    </lineage>
</organism>
<evidence type="ECO:0000313" key="4">
    <source>
        <dbReference type="Proteomes" id="UP001596620"/>
    </source>
</evidence>
<keyword evidence="4" id="KW-1185">Reference proteome</keyword>
<dbReference type="Proteomes" id="UP001596620">
    <property type="component" value="Unassembled WGS sequence"/>
</dbReference>
<dbReference type="Gene3D" id="1.10.287.1490">
    <property type="match status" value="1"/>
</dbReference>
<evidence type="ECO:0000313" key="3">
    <source>
        <dbReference type="EMBL" id="MFC7748299.1"/>
    </source>
</evidence>
<name>A0ABW2V0I1_9BACI</name>
<dbReference type="PANTHER" id="PTHR23159:SF60">
    <property type="entry name" value="SPINDLE ASSEMBLY ABNORMAL PROTEIN 4"/>
    <property type="match status" value="1"/>
</dbReference>
<proteinExistence type="predicted"/>
<dbReference type="RefSeq" id="WP_382361603.1">
    <property type="nucleotide sequence ID" value="NZ_JBHTGR010000057.1"/>
</dbReference>
<keyword evidence="1" id="KW-0175">Coiled coil</keyword>
<dbReference type="SUPFAM" id="SSF57997">
    <property type="entry name" value="Tropomyosin"/>
    <property type="match status" value="1"/>
</dbReference>
<reference evidence="4" key="1">
    <citation type="journal article" date="2019" name="Int. J. Syst. Evol. Microbiol.">
        <title>The Global Catalogue of Microorganisms (GCM) 10K type strain sequencing project: providing services to taxonomists for standard genome sequencing and annotation.</title>
        <authorList>
            <consortium name="The Broad Institute Genomics Platform"/>
            <consortium name="The Broad Institute Genome Sequencing Center for Infectious Disease"/>
            <person name="Wu L."/>
            <person name="Ma J."/>
        </authorList>
    </citation>
    <scope>NUCLEOTIDE SEQUENCE [LARGE SCALE GENOMIC DNA]</scope>
    <source>
        <strain evidence="4">JCM 30234</strain>
    </source>
</reference>
<dbReference type="Pfam" id="PF13884">
    <property type="entry name" value="Peptidase_S74"/>
    <property type="match status" value="1"/>
</dbReference>
<accession>A0ABW2V0I1</accession>
<dbReference type="InterPro" id="IPR010572">
    <property type="entry name" value="Tail_dom"/>
</dbReference>
<sequence>MMYQTTAKSTMDWKSQSNYLLVKRTMTHDSFNWQSSVKPLLRKTAKAQSTWLWNIDTKSKEFSTIDTLAQSEWTLKSNELLTYLRRFEHKPQQITKSAPVFIYDRNETLQLVLSDDTIPYKKAEAPEELNGAVTISLEIIANNPDVQKIENEGRLVTRDSDGDLKEYVIRKVKDKDKAGKSTKVIEGEGGEYDLIDDFLEAYTVSSAHLKDALETVLQGTRWNVGHVDVFKQQRSLDLKNMSVRKAVTQIVNKFDGEVKYRINTKGSRITGRYIDVYKSRGKAQTSHRFEDGVDIVSSSRELDSTPIKTALYAKGKADADGNRLTFADVEWSKDNGDPVDKPKGQPYVGDPEALQLWGRVRKGGKQHKFGFYDGQEEDPASLLFNAYQELQKKISLNKTYDTDVLNLAKMLGVSVYDIHLGDTVEVINRSVYPNIVTKATIIEYIHNLNDKSKSKIKLGHFRNALDLAGRVNDVEKDYNENKGKFENKPDKIKEEVEADIGEVGDNLNHLEKQLNDDLEETSERLDKAEDNLDQAEKELADTVEDVAKGKKRIDDAEDQLDQLDKDLDKAKGKLSSAESDISDLNDNLSDANRDIRSTKSDLNNLEHNLTDAEKRINSTESSIDDLEKDLANRDDDFNDVYSELNDLDRALDNKVTVGNSAKDINKNNSRILGKNLIINGDTTVTGTIGAKHATIKDITTESMESIDAKIKDATIHDATITGILNGKLATIKDLKTQNMTAINATMRDTTISGTLDGNHATLKDIETKNMKAVDATIEDATVTGDFNADDATFNDLTVRDMRAFDAFIKDATIIGEFKGKLATIKDLTTKNMRALNATIKDATIVGDIKGVDAKFLNTTIAKSKILDADIRNAKITGRLDGATGTFDGTVKAGNIEGGEIEGVTIKTGTKYDARMSVTEQEITLYQGEGLLSEEQDKMHIGFRAEDGSRTNKPYMIWGYGNNLSKDKMIMEKGSKYFYMRYLTSSGTSRIKFNYNGSIGLVAKGTLHLDADDGVNANTRIHAEGFHERSSPDVKKDISKYDEDALNIVNSSQVYRFRYNHEDENQDFKIGLMANEAKAVSDSNESSISIGDKSSILWKAVQQLSGRIETLETKLNKYQEAN</sequence>
<dbReference type="InterPro" id="IPR030392">
    <property type="entry name" value="S74_ICA"/>
</dbReference>
<dbReference type="PANTHER" id="PTHR23159">
    <property type="entry name" value="CENTROSOMAL PROTEIN 2"/>
    <property type="match status" value="1"/>
</dbReference>
<comment type="caution">
    <text evidence="3">The sequence shown here is derived from an EMBL/GenBank/DDBJ whole genome shotgun (WGS) entry which is preliminary data.</text>
</comment>
<feature type="coiled-coil region" evidence="1">
    <location>
        <begin position="493"/>
        <end position="636"/>
    </location>
</feature>
<evidence type="ECO:0000256" key="1">
    <source>
        <dbReference type="SAM" id="Coils"/>
    </source>
</evidence>
<dbReference type="PROSITE" id="PS51688">
    <property type="entry name" value="ICA"/>
    <property type="match status" value="1"/>
</dbReference>